<evidence type="ECO:0000259" key="4">
    <source>
        <dbReference type="Pfam" id="PF02449"/>
    </source>
</evidence>
<dbReference type="Pfam" id="PF02449">
    <property type="entry name" value="Glyco_hydro_42"/>
    <property type="match status" value="1"/>
</dbReference>
<dbReference type="Gene3D" id="3.40.50.880">
    <property type="match status" value="1"/>
</dbReference>
<accession>A0A090VFM2</accession>
<dbReference type="Gene3D" id="3.20.20.80">
    <property type="entry name" value="Glycosidases"/>
    <property type="match status" value="1"/>
</dbReference>
<evidence type="ECO:0000256" key="1">
    <source>
        <dbReference type="ARBA" id="ARBA00022801"/>
    </source>
</evidence>
<dbReference type="InterPro" id="IPR017853">
    <property type="entry name" value="GH"/>
</dbReference>
<protein>
    <recommendedName>
        <fullName evidence="4">Glycoside hydrolase family 42 N-terminal domain-containing protein</fullName>
    </recommendedName>
</protein>
<dbReference type="AlphaFoldDB" id="A0A090VFM2"/>
<dbReference type="SUPFAM" id="SSF51445">
    <property type="entry name" value="(Trans)glycosidases"/>
    <property type="match status" value="1"/>
</dbReference>
<keyword evidence="1" id="KW-0378">Hydrolase</keyword>
<dbReference type="EMBL" id="BBNQ01000012">
    <property type="protein sequence ID" value="GAL63565.1"/>
    <property type="molecule type" value="Genomic_DNA"/>
</dbReference>
<gene>
    <name evidence="5" type="ORF">JCM19300_1914</name>
</gene>
<dbReference type="Proteomes" id="UP000029644">
    <property type="component" value="Unassembled WGS sequence"/>
</dbReference>
<feature type="domain" description="Glycoside hydrolase family 42 N-terminal" evidence="4">
    <location>
        <begin position="302"/>
        <end position="531"/>
    </location>
</feature>
<dbReference type="GO" id="GO:0009341">
    <property type="term" value="C:beta-galactosidase complex"/>
    <property type="evidence" value="ECO:0007669"/>
    <property type="project" value="InterPro"/>
</dbReference>
<organism evidence="5 6">
    <name type="scientific">Algibacter lectus</name>
    <dbReference type="NCBI Taxonomy" id="221126"/>
    <lineage>
        <taxon>Bacteria</taxon>
        <taxon>Pseudomonadati</taxon>
        <taxon>Bacteroidota</taxon>
        <taxon>Flavobacteriia</taxon>
        <taxon>Flavobacteriales</taxon>
        <taxon>Flavobacteriaceae</taxon>
        <taxon>Algibacter</taxon>
    </lineage>
</organism>
<evidence type="ECO:0000256" key="2">
    <source>
        <dbReference type="ARBA" id="ARBA00023295"/>
    </source>
</evidence>
<dbReference type="InterPro" id="IPR029062">
    <property type="entry name" value="Class_I_gatase-like"/>
</dbReference>
<name>A0A090VFM2_9FLAO</name>
<keyword evidence="3" id="KW-0175">Coiled coil</keyword>
<evidence type="ECO:0000256" key="3">
    <source>
        <dbReference type="SAM" id="Coils"/>
    </source>
</evidence>
<evidence type="ECO:0000313" key="6">
    <source>
        <dbReference type="Proteomes" id="UP000029644"/>
    </source>
</evidence>
<dbReference type="GO" id="GO:0005975">
    <property type="term" value="P:carbohydrate metabolic process"/>
    <property type="evidence" value="ECO:0007669"/>
    <property type="project" value="InterPro"/>
</dbReference>
<dbReference type="RefSeq" id="WP_042505336.1">
    <property type="nucleotide sequence ID" value="NZ_BBNQ01000012.1"/>
</dbReference>
<dbReference type="GO" id="GO:0004565">
    <property type="term" value="F:beta-galactosidase activity"/>
    <property type="evidence" value="ECO:0007669"/>
    <property type="project" value="InterPro"/>
</dbReference>
<dbReference type="InterPro" id="IPR013529">
    <property type="entry name" value="Glyco_hydro_42_N"/>
</dbReference>
<feature type="coiled-coil region" evidence="3">
    <location>
        <begin position="28"/>
        <end position="55"/>
    </location>
</feature>
<keyword evidence="2" id="KW-0326">Glycosidase</keyword>
<sequence>MNTRLNSKRILILISLLFVGFGNAQTQEKLALAKIKRLNKLISKVEKEGKDALKEKMTVRTAEVFLEFASWDEKNVAKNTELFKLVSNYKTSALETATELPNFERGDVIQMLDEAIAFVTLIKDGKVNRKEIPNVDWKKVNVEKGQITFNNRPVFLADYTWKPETKKLEEFYGSLDGVYISPAQILNAEGKVNGNVLRKLENKPSVTPGFVFINNKGVPKWAIDKYGDSFTKFNGPPFFDYDIDNPGAKKMMSFLIQETVPKMTGNKYTDFGYMLCNEPRWVNYKNGKNKVWYNSEVSSFTIKKFKRWLQEKHVSIANLNKIWNTDYASFSEVAIDNPIDVALQGTPQWYDWSTFNNARVLEWFTWMKSEIRKYDPKAKAQLKIMPSFFTDNDPASTGIDLEALTELSEINGNDIAAHYNYTRKGKMGWEDKYAFGWRELFLGYDFLKSVKPNQINFNSESHLLSTSHTRDLHMNPKYVRAVYWAATTLGMNASQTWYWPRKADGSLKENFKDNAYGGSNNQQPRVTNELHSTLMDLNSYSEEITAMQHQRKPIRIFYSKTSAHNKGAYMDDLFKLYESLHFEGIPLGFATKNIIHKQEASNWDVILVQKTKQVTLREFEELQSYLDNGGIVIMDNESLKFNEYGMGLPNLAQSKSSLIIVDSIEEMRLKALAIIEQKNNAPEIIILEKNDTDIKGCTWKCVKNEKGNNVLSIINLGKTNATLKIQLKNTKNKAVCFDLLNGIEISAQPTLKPYEVLFIEVKNTNK</sequence>
<proteinExistence type="predicted"/>
<dbReference type="OrthoDB" id="1387316at2"/>
<evidence type="ECO:0000313" key="5">
    <source>
        <dbReference type="EMBL" id="GAL63565.1"/>
    </source>
</evidence>
<comment type="caution">
    <text evidence="5">The sequence shown here is derived from an EMBL/GenBank/DDBJ whole genome shotgun (WGS) entry which is preliminary data.</text>
</comment>
<reference evidence="5 6" key="1">
    <citation type="journal article" date="2014" name="Genome Announc.">
        <title>Draft Genome Sequences of Marine Flavobacterium Algibacter lectus Strains SS8 and NR4.</title>
        <authorList>
            <person name="Takatani N."/>
            <person name="Nakanishi M."/>
            <person name="Meirelles P."/>
            <person name="Mino S."/>
            <person name="Suda W."/>
            <person name="Oshima K."/>
            <person name="Hattori M."/>
            <person name="Ohkuma M."/>
            <person name="Hosokawa M."/>
            <person name="Miyashita K."/>
            <person name="Thompson F.L."/>
            <person name="Niwa A."/>
            <person name="Sawabe T."/>
            <person name="Sawabe T."/>
        </authorList>
    </citation>
    <scope>NUCLEOTIDE SEQUENCE [LARGE SCALE GENOMIC DNA]</scope>
    <source>
        <strain evidence="5 6">JCM 19300</strain>
    </source>
</reference>